<dbReference type="InterPro" id="IPR027417">
    <property type="entry name" value="P-loop_NTPase"/>
</dbReference>
<keyword evidence="2" id="KW-0813">Transport</keyword>
<sequence>MTTVDKSAPDTQAEASGAGPLLSLRDVHTHFPVRGGVLRRTVGHVRAVDGVDLEVRRGETLGLVGESGCGKSTLGRTILRLIPPTSGQIHFDGTDLTRLRPDRMKAMRRHMQLIFQDPVGSLNPRMTVRNIIGEALLAHGVRSRQERHEQVRDIMQSVGLDPDAGGRYPHEFSGGQRQRVGIARALVLRPRFIVADEPVSALDVSIQSQVLNLLVDLKRRFALTYLFVAHDLAVVDYVSDRVAVMYLGKVVEIADSVSIRERPLHPYTVALLSAIPQPRPGEARQRIVLAGDVPSPLTPPSGCRFRTRCPIARQICTDLEPPLESKAPGHSVACHFSGEMGATA</sequence>
<dbReference type="GO" id="GO:0005524">
    <property type="term" value="F:ATP binding"/>
    <property type="evidence" value="ECO:0007669"/>
    <property type="project" value="UniProtKB-KW"/>
</dbReference>
<dbReference type="PANTHER" id="PTHR43776">
    <property type="entry name" value="TRANSPORT ATP-BINDING PROTEIN"/>
    <property type="match status" value="1"/>
</dbReference>
<evidence type="ECO:0000259" key="5">
    <source>
        <dbReference type="PROSITE" id="PS50893"/>
    </source>
</evidence>
<dbReference type="PROSITE" id="PS00211">
    <property type="entry name" value="ABC_TRANSPORTER_1"/>
    <property type="match status" value="1"/>
</dbReference>
<accession>A0ABV6M6U8</accession>
<keyword evidence="4 6" id="KW-0067">ATP-binding</keyword>
<dbReference type="Pfam" id="PF08352">
    <property type="entry name" value="oligo_HPY"/>
    <property type="match status" value="1"/>
</dbReference>
<dbReference type="Proteomes" id="UP001589867">
    <property type="component" value="Unassembled WGS sequence"/>
</dbReference>
<dbReference type="PANTHER" id="PTHR43776:SF7">
    <property type="entry name" value="D,D-DIPEPTIDE TRANSPORT ATP-BINDING PROTEIN DDPF-RELATED"/>
    <property type="match status" value="1"/>
</dbReference>
<dbReference type="Pfam" id="PF00005">
    <property type="entry name" value="ABC_tran"/>
    <property type="match status" value="1"/>
</dbReference>
<dbReference type="NCBIfam" id="TIGR01727">
    <property type="entry name" value="oligo_HPY"/>
    <property type="match status" value="1"/>
</dbReference>
<name>A0ABV6M6U8_9ACTN</name>
<dbReference type="CDD" id="cd03257">
    <property type="entry name" value="ABC_NikE_OppD_transporters"/>
    <property type="match status" value="1"/>
</dbReference>
<dbReference type="Gene3D" id="3.40.50.300">
    <property type="entry name" value="P-loop containing nucleotide triphosphate hydrolases"/>
    <property type="match status" value="1"/>
</dbReference>
<evidence type="ECO:0000256" key="2">
    <source>
        <dbReference type="ARBA" id="ARBA00022448"/>
    </source>
</evidence>
<proteinExistence type="inferred from homology"/>
<dbReference type="InterPro" id="IPR050319">
    <property type="entry name" value="ABC_transp_ATP-bind"/>
</dbReference>
<keyword evidence="3" id="KW-0547">Nucleotide-binding</keyword>
<dbReference type="InterPro" id="IPR013563">
    <property type="entry name" value="Oligopep_ABC_C"/>
</dbReference>
<dbReference type="InterPro" id="IPR003593">
    <property type="entry name" value="AAA+_ATPase"/>
</dbReference>
<evidence type="ECO:0000313" key="6">
    <source>
        <dbReference type="EMBL" id="MFC0530289.1"/>
    </source>
</evidence>
<evidence type="ECO:0000256" key="3">
    <source>
        <dbReference type="ARBA" id="ARBA00022741"/>
    </source>
</evidence>
<gene>
    <name evidence="6" type="ORF">ACFFIA_21730</name>
</gene>
<reference evidence="6 7" key="1">
    <citation type="submission" date="2024-09" db="EMBL/GenBank/DDBJ databases">
        <authorList>
            <person name="Sun Q."/>
            <person name="Mori K."/>
        </authorList>
    </citation>
    <scope>NUCLEOTIDE SEQUENCE [LARGE SCALE GENOMIC DNA]</scope>
    <source>
        <strain evidence="6 7">TBRC 3947</strain>
    </source>
</reference>
<evidence type="ECO:0000313" key="7">
    <source>
        <dbReference type="Proteomes" id="UP001589867"/>
    </source>
</evidence>
<dbReference type="PROSITE" id="PS50893">
    <property type="entry name" value="ABC_TRANSPORTER_2"/>
    <property type="match status" value="1"/>
</dbReference>
<dbReference type="SUPFAM" id="SSF52540">
    <property type="entry name" value="P-loop containing nucleoside triphosphate hydrolases"/>
    <property type="match status" value="1"/>
</dbReference>
<dbReference type="InterPro" id="IPR003439">
    <property type="entry name" value="ABC_transporter-like_ATP-bd"/>
</dbReference>
<organism evidence="6 7">
    <name type="scientific">Phytohabitans kaempferiae</name>
    <dbReference type="NCBI Taxonomy" id="1620943"/>
    <lineage>
        <taxon>Bacteria</taxon>
        <taxon>Bacillati</taxon>
        <taxon>Actinomycetota</taxon>
        <taxon>Actinomycetes</taxon>
        <taxon>Micromonosporales</taxon>
        <taxon>Micromonosporaceae</taxon>
    </lineage>
</organism>
<evidence type="ECO:0000256" key="4">
    <source>
        <dbReference type="ARBA" id="ARBA00022840"/>
    </source>
</evidence>
<comment type="caution">
    <text evidence="6">The sequence shown here is derived from an EMBL/GenBank/DDBJ whole genome shotgun (WGS) entry which is preliminary data.</text>
</comment>
<dbReference type="RefSeq" id="WP_377253448.1">
    <property type="nucleotide sequence ID" value="NZ_JBHLUH010000042.1"/>
</dbReference>
<dbReference type="EMBL" id="JBHLUH010000042">
    <property type="protein sequence ID" value="MFC0530289.1"/>
    <property type="molecule type" value="Genomic_DNA"/>
</dbReference>
<keyword evidence="7" id="KW-1185">Reference proteome</keyword>
<dbReference type="InterPro" id="IPR017871">
    <property type="entry name" value="ABC_transporter-like_CS"/>
</dbReference>
<comment type="similarity">
    <text evidence="1">Belongs to the ABC transporter superfamily.</text>
</comment>
<dbReference type="SMART" id="SM00382">
    <property type="entry name" value="AAA"/>
    <property type="match status" value="1"/>
</dbReference>
<evidence type="ECO:0000256" key="1">
    <source>
        <dbReference type="ARBA" id="ARBA00005417"/>
    </source>
</evidence>
<feature type="domain" description="ABC transporter" evidence="5">
    <location>
        <begin position="22"/>
        <end position="272"/>
    </location>
</feature>
<protein>
    <submittedName>
        <fullName evidence="6">ABC transporter ATP-binding protein</fullName>
    </submittedName>
</protein>